<comment type="subcellular location">
    <subcellularLocation>
        <location evidence="1">Cell membrane</location>
        <topology evidence="1">Multi-pass membrane protein</topology>
    </subcellularLocation>
</comment>
<feature type="transmembrane region" description="Helical" evidence="7">
    <location>
        <begin position="286"/>
        <end position="307"/>
    </location>
</feature>
<keyword evidence="5 7" id="KW-1133">Transmembrane helix</keyword>
<comment type="caution">
    <text evidence="8">The sequence shown here is derived from an EMBL/GenBank/DDBJ whole genome shotgun (WGS) entry which is preliminary data.</text>
</comment>
<dbReference type="Pfam" id="PF13440">
    <property type="entry name" value="Polysacc_synt_3"/>
    <property type="match status" value="1"/>
</dbReference>
<sequence length="474" mass="52110">MHGLFWKILENGGAQGIQFVIAIILARLLSPAEYGLVSIIMIFITIANVVVQNGFSTALVQKRHSDDVDFSSVFYFSLAIAAAMYVVLYMAAPSIAGFYRSDVLVPIVRVLSVVLFPGAVISVQTAYVSRKMEFKGLFKATMAAVLVSGAVSITMAFRGLGVWAMVGQQISYYLALMTALFVTVSWKPGFMFAIGRVRAMFAFGWKLLLAALLDTLFNNLYGLIMGKIYNEELLGAYNRGDQFPKLIVNNLGAAIQAVLLPAFSSRQGDIAQVRSMVRRAIRTSSFLVLPMLLGLFAVADTMVLALLGKKWMICVPYLRIMCIAYSFWPIHITNLQAINAVGRSDIFLKLEVIKKSIGIMGLVIGAMYSPVILVSIKAGIDFLCTFINAWPNKKLLGYSISSQWMDIMPSMALSAVMCIFVYFLQFALPGGPWGKLVMQIVAGALFYGGAAWILKMESFMYLLGMIKRRGSSQA</sequence>
<evidence type="ECO:0000313" key="8">
    <source>
        <dbReference type="EMBL" id="MBT9809008.1"/>
    </source>
</evidence>
<feature type="transmembrane region" description="Helical" evidence="7">
    <location>
        <begin position="207"/>
        <end position="226"/>
    </location>
</feature>
<evidence type="ECO:0000256" key="2">
    <source>
        <dbReference type="ARBA" id="ARBA00007430"/>
    </source>
</evidence>
<dbReference type="PANTHER" id="PTHR30250:SF10">
    <property type="entry name" value="LIPOPOLYSACCHARIDE BIOSYNTHESIS PROTEIN WZXC"/>
    <property type="match status" value="1"/>
</dbReference>
<feature type="transmembrane region" description="Helical" evidence="7">
    <location>
        <begin position="36"/>
        <end position="60"/>
    </location>
</feature>
<evidence type="ECO:0000256" key="3">
    <source>
        <dbReference type="ARBA" id="ARBA00022475"/>
    </source>
</evidence>
<evidence type="ECO:0000256" key="4">
    <source>
        <dbReference type="ARBA" id="ARBA00022692"/>
    </source>
</evidence>
<feature type="transmembrane region" description="Helical" evidence="7">
    <location>
        <begin position="440"/>
        <end position="463"/>
    </location>
</feature>
<evidence type="ECO:0000256" key="5">
    <source>
        <dbReference type="ARBA" id="ARBA00022989"/>
    </source>
</evidence>
<feature type="transmembrane region" description="Helical" evidence="7">
    <location>
        <begin position="104"/>
        <end position="128"/>
    </location>
</feature>
<feature type="transmembrane region" description="Helical" evidence="7">
    <location>
        <begin position="411"/>
        <end position="428"/>
    </location>
</feature>
<dbReference type="AlphaFoldDB" id="A0AA41K4L8"/>
<accession>A0AA41K4L8</accession>
<protein>
    <submittedName>
        <fullName evidence="8">Oligosaccharide flippase family protein</fullName>
    </submittedName>
</protein>
<keyword evidence="3" id="KW-1003">Cell membrane</keyword>
<comment type="similarity">
    <text evidence="2">Belongs to the polysaccharide synthase family.</text>
</comment>
<evidence type="ECO:0000313" key="9">
    <source>
        <dbReference type="Proteomes" id="UP000708338"/>
    </source>
</evidence>
<feature type="transmembrane region" description="Helical" evidence="7">
    <location>
        <begin position="140"/>
        <end position="166"/>
    </location>
</feature>
<name>A0AA41K4L8_9FIRM</name>
<dbReference type="CDD" id="cd13127">
    <property type="entry name" value="MATE_tuaB_like"/>
    <property type="match status" value="1"/>
</dbReference>
<organism evidence="8 9">
    <name type="scientific">Enterocloster citroniae</name>
    <dbReference type="NCBI Taxonomy" id="358743"/>
    <lineage>
        <taxon>Bacteria</taxon>
        <taxon>Bacillati</taxon>
        <taxon>Bacillota</taxon>
        <taxon>Clostridia</taxon>
        <taxon>Lachnospirales</taxon>
        <taxon>Lachnospiraceae</taxon>
        <taxon>Enterocloster</taxon>
    </lineage>
</organism>
<feature type="transmembrane region" description="Helical" evidence="7">
    <location>
        <begin position="72"/>
        <end position="92"/>
    </location>
</feature>
<evidence type="ECO:0000256" key="1">
    <source>
        <dbReference type="ARBA" id="ARBA00004651"/>
    </source>
</evidence>
<dbReference type="GO" id="GO:0005886">
    <property type="term" value="C:plasma membrane"/>
    <property type="evidence" value="ECO:0007669"/>
    <property type="project" value="UniProtKB-SubCell"/>
</dbReference>
<evidence type="ECO:0000256" key="6">
    <source>
        <dbReference type="ARBA" id="ARBA00023136"/>
    </source>
</evidence>
<feature type="transmembrane region" description="Helical" evidence="7">
    <location>
        <begin position="357"/>
        <end position="390"/>
    </location>
</feature>
<evidence type="ECO:0000256" key="7">
    <source>
        <dbReference type="SAM" id="Phobius"/>
    </source>
</evidence>
<gene>
    <name evidence="8" type="ORF">GPL26_05035</name>
</gene>
<dbReference type="PANTHER" id="PTHR30250">
    <property type="entry name" value="PST FAMILY PREDICTED COLANIC ACID TRANSPORTER"/>
    <property type="match status" value="1"/>
</dbReference>
<dbReference type="InterPro" id="IPR050833">
    <property type="entry name" value="Poly_Biosynth_Transport"/>
</dbReference>
<keyword evidence="6 7" id="KW-0472">Membrane</keyword>
<keyword evidence="4 7" id="KW-0812">Transmembrane</keyword>
<proteinExistence type="inferred from homology"/>
<reference evidence="8" key="1">
    <citation type="journal article" date="2021" name="Gut Microbes">
        <title>A synthetic consortium of 100 gut commensals modulates the composition and function in a colon model of the microbiome of elderly subjects.</title>
        <authorList>
            <person name="Perez M."/>
            <person name="Ntemiri A."/>
            <person name="Tan H."/>
            <person name="Harris H.M.B."/>
            <person name="Roager H.M."/>
            <person name="Ribiere C."/>
            <person name="O'Toole P.W."/>
        </authorList>
    </citation>
    <scope>NUCLEOTIDE SEQUENCE</scope>
    <source>
        <strain evidence="8">MCC335</strain>
    </source>
</reference>
<dbReference type="EMBL" id="WQPS01000005">
    <property type="protein sequence ID" value="MBT9809008.1"/>
    <property type="molecule type" value="Genomic_DNA"/>
</dbReference>
<feature type="transmembrane region" description="Helical" evidence="7">
    <location>
        <begin position="172"/>
        <end position="195"/>
    </location>
</feature>
<dbReference type="Proteomes" id="UP000708338">
    <property type="component" value="Unassembled WGS sequence"/>
</dbReference>